<reference evidence="1" key="1">
    <citation type="submission" date="2019-06" db="EMBL/GenBank/DDBJ databases">
        <authorList>
            <person name="Zheng W."/>
        </authorList>
    </citation>
    <scope>NUCLEOTIDE SEQUENCE</scope>
    <source>
        <strain evidence="1">QDHG01</strain>
    </source>
</reference>
<keyword evidence="2" id="KW-1185">Reference proteome</keyword>
<evidence type="ECO:0000313" key="2">
    <source>
        <dbReference type="Proteomes" id="UP000785679"/>
    </source>
</evidence>
<sequence length="377" mass="44119">MDERIIIEAMEQNIIVIRYGMDENSLQQLWKWYKLRPPKPTKADIEIEYYQGNSFFSSYLGNVQMTFDFEGKDFRLTKEQGISILHLISRSQQNWIDLSDQIRLNMRSTNIVFKGHYCNSLIIEAIIVRYPNLENFTLSLNNAVFDVELITTVPDIKSNTLKSISIRVETRGIETQKNVAKAISNLISKCVHLESVVIEQINNSPQDENAFLFRRCLVEQFEELRLNLPKLQLKIIANTIQFLPYSLDPVFNPHFNIKHFTLSVSNSEICDFPEVIQHLQRGRFINSNLEKLELELYGRDPSTPYQVALLKMLHARMGKRQHLVISLNTTFSPEMYKEVLKLEPQLRVICNIDTINLEPEFLRQTVEIIKEKRKRIL</sequence>
<dbReference type="Proteomes" id="UP000785679">
    <property type="component" value="Unassembled WGS sequence"/>
</dbReference>
<accession>A0A8J8T413</accession>
<organism evidence="1 2">
    <name type="scientific">Halteria grandinella</name>
    <dbReference type="NCBI Taxonomy" id="5974"/>
    <lineage>
        <taxon>Eukaryota</taxon>
        <taxon>Sar</taxon>
        <taxon>Alveolata</taxon>
        <taxon>Ciliophora</taxon>
        <taxon>Intramacronucleata</taxon>
        <taxon>Spirotrichea</taxon>
        <taxon>Stichotrichia</taxon>
        <taxon>Sporadotrichida</taxon>
        <taxon>Halteriidae</taxon>
        <taxon>Halteria</taxon>
    </lineage>
</organism>
<dbReference type="EMBL" id="RRYP01006157">
    <property type="protein sequence ID" value="TNV81424.1"/>
    <property type="molecule type" value="Genomic_DNA"/>
</dbReference>
<evidence type="ECO:0000313" key="1">
    <source>
        <dbReference type="EMBL" id="TNV81424.1"/>
    </source>
</evidence>
<name>A0A8J8T413_HALGN</name>
<protein>
    <submittedName>
        <fullName evidence="1">Uncharacterized protein</fullName>
    </submittedName>
</protein>
<gene>
    <name evidence="1" type="ORF">FGO68_gene7456</name>
</gene>
<comment type="caution">
    <text evidence="1">The sequence shown here is derived from an EMBL/GenBank/DDBJ whole genome shotgun (WGS) entry which is preliminary data.</text>
</comment>
<dbReference type="AlphaFoldDB" id="A0A8J8T413"/>
<proteinExistence type="predicted"/>